<dbReference type="SMART" id="SM00448">
    <property type="entry name" value="REC"/>
    <property type="match status" value="1"/>
</dbReference>
<organism evidence="6 7">
    <name type="scientific">Haloferula sargassicola</name>
    <dbReference type="NCBI Taxonomy" id="490096"/>
    <lineage>
        <taxon>Bacteria</taxon>
        <taxon>Pseudomonadati</taxon>
        <taxon>Verrucomicrobiota</taxon>
        <taxon>Verrucomicrobiia</taxon>
        <taxon>Verrucomicrobiales</taxon>
        <taxon>Verrucomicrobiaceae</taxon>
        <taxon>Haloferula</taxon>
    </lineage>
</organism>
<protein>
    <submittedName>
        <fullName evidence="6">Transcriptional activator protein ExaE</fullName>
    </submittedName>
</protein>
<name>A0ABP9UKW7_9BACT</name>
<evidence type="ECO:0000256" key="1">
    <source>
        <dbReference type="ARBA" id="ARBA00022553"/>
    </source>
</evidence>
<dbReference type="InterPro" id="IPR001789">
    <property type="entry name" value="Sig_transdc_resp-reg_receiver"/>
</dbReference>
<dbReference type="CDD" id="cd17535">
    <property type="entry name" value="REC_NarL-like"/>
    <property type="match status" value="1"/>
</dbReference>
<dbReference type="PROSITE" id="PS50110">
    <property type="entry name" value="RESPONSE_REGULATORY"/>
    <property type="match status" value="1"/>
</dbReference>
<dbReference type="InterPro" id="IPR011006">
    <property type="entry name" value="CheY-like_superfamily"/>
</dbReference>
<feature type="domain" description="HTH luxR-type" evidence="4">
    <location>
        <begin position="153"/>
        <end position="218"/>
    </location>
</feature>
<keyword evidence="2" id="KW-0238">DNA-binding</keyword>
<dbReference type="EMBL" id="BAABRI010000005">
    <property type="protein sequence ID" value="GAA5481900.1"/>
    <property type="molecule type" value="Genomic_DNA"/>
</dbReference>
<dbReference type="PRINTS" id="PR00038">
    <property type="entry name" value="HTHLUXR"/>
</dbReference>
<keyword evidence="1 3" id="KW-0597">Phosphoprotein</keyword>
<dbReference type="SUPFAM" id="SSF46894">
    <property type="entry name" value="C-terminal effector domain of the bipartite response regulators"/>
    <property type="match status" value="1"/>
</dbReference>
<dbReference type="Gene3D" id="3.40.50.2300">
    <property type="match status" value="1"/>
</dbReference>
<dbReference type="PROSITE" id="PS00622">
    <property type="entry name" value="HTH_LUXR_1"/>
    <property type="match status" value="1"/>
</dbReference>
<dbReference type="InterPro" id="IPR000792">
    <property type="entry name" value="Tscrpt_reg_LuxR_C"/>
</dbReference>
<dbReference type="PROSITE" id="PS50043">
    <property type="entry name" value="HTH_LUXR_2"/>
    <property type="match status" value="1"/>
</dbReference>
<proteinExistence type="predicted"/>
<dbReference type="PANTHER" id="PTHR43214">
    <property type="entry name" value="TWO-COMPONENT RESPONSE REGULATOR"/>
    <property type="match status" value="1"/>
</dbReference>
<dbReference type="InterPro" id="IPR016032">
    <property type="entry name" value="Sig_transdc_resp-reg_C-effctor"/>
</dbReference>
<accession>A0ABP9UKW7</accession>
<dbReference type="Pfam" id="PF00196">
    <property type="entry name" value="GerE"/>
    <property type="match status" value="1"/>
</dbReference>
<dbReference type="InterPro" id="IPR039420">
    <property type="entry name" value="WalR-like"/>
</dbReference>
<gene>
    <name evidence="6" type="primary">exaE</name>
    <name evidence="6" type="ORF">Hsar01_01114</name>
</gene>
<dbReference type="InterPro" id="IPR058245">
    <property type="entry name" value="NreC/VraR/RcsB-like_REC"/>
</dbReference>
<evidence type="ECO:0000313" key="6">
    <source>
        <dbReference type="EMBL" id="GAA5481900.1"/>
    </source>
</evidence>
<evidence type="ECO:0000256" key="2">
    <source>
        <dbReference type="ARBA" id="ARBA00023125"/>
    </source>
</evidence>
<evidence type="ECO:0000313" key="7">
    <source>
        <dbReference type="Proteomes" id="UP001476282"/>
    </source>
</evidence>
<dbReference type="CDD" id="cd06170">
    <property type="entry name" value="LuxR_C_like"/>
    <property type="match status" value="1"/>
</dbReference>
<dbReference type="SMART" id="SM00421">
    <property type="entry name" value="HTH_LUXR"/>
    <property type="match status" value="1"/>
</dbReference>
<dbReference type="SUPFAM" id="SSF52172">
    <property type="entry name" value="CheY-like"/>
    <property type="match status" value="1"/>
</dbReference>
<feature type="modified residue" description="4-aspartylphosphate" evidence="3">
    <location>
        <position position="62"/>
    </location>
</feature>
<sequence length="222" mass="24452">MKSPPLKASWSVYLIDDHPMMRGGLREFFSGWPEFTVCGEAATAAQALEEMESLNPNLVMLDLTLPDRSGVEVVKAIKVRGTSPRILVFSMHDEILYGERMIRAGAHGYLMKGAPPGQIRESIDTVLAGEVYLSPAATRHLMSQFVVGKDGGVQSRREKLSDRELEVFQLLGEGLSAAEIADRLHISIRTVDTHRTHIRKKLALSDSSAVFREAVIAAILGR</sequence>
<reference evidence="6 7" key="1">
    <citation type="submission" date="2024-02" db="EMBL/GenBank/DDBJ databases">
        <title>Haloferula sargassicola NBRC 104335.</title>
        <authorList>
            <person name="Ichikawa N."/>
            <person name="Katano-Makiyama Y."/>
            <person name="Hidaka K."/>
        </authorList>
    </citation>
    <scope>NUCLEOTIDE SEQUENCE [LARGE SCALE GENOMIC DNA]</scope>
    <source>
        <strain evidence="6 7">NBRC 104335</strain>
    </source>
</reference>
<evidence type="ECO:0000259" key="4">
    <source>
        <dbReference type="PROSITE" id="PS50043"/>
    </source>
</evidence>
<keyword evidence="7" id="KW-1185">Reference proteome</keyword>
<dbReference type="Pfam" id="PF00072">
    <property type="entry name" value="Response_reg"/>
    <property type="match status" value="1"/>
</dbReference>
<evidence type="ECO:0000256" key="3">
    <source>
        <dbReference type="PROSITE-ProRule" id="PRU00169"/>
    </source>
</evidence>
<dbReference type="RefSeq" id="WP_353566046.1">
    <property type="nucleotide sequence ID" value="NZ_BAABRI010000005.1"/>
</dbReference>
<feature type="domain" description="Response regulatory" evidence="5">
    <location>
        <begin position="11"/>
        <end position="127"/>
    </location>
</feature>
<dbReference type="Proteomes" id="UP001476282">
    <property type="component" value="Unassembled WGS sequence"/>
</dbReference>
<comment type="caution">
    <text evidence="6">The sequence shown here is derived from an EMBL/GenBank/DDBJ whole genome shotgun (WGS) entry which is preliminary data.</text>
</comment>
<evidence type="ECO:0000259" key="5">
    <source>
        <dbReference type="PROSITE" id="PS50110"/>
    </source>
</evidence>
<dbReference type="PANTHER" id="PTHR43214:SF43">
    <property type="entry name" value="TWO-COMPONENT RESPONSE REGULATOR"/>
    <property type="match status" value="1"/>
</dbReference>